<dbReference type="Pfam" id="PF14023">
    <property type="entry name" value="Bestrophin-like"/>
    <property type="match status" value="1"/>
</dbReference>
<feature type="non-terminal residue" evidence="2">
    <location>
        <position position="1"/>
    </location>
</feature>
<keyword evidence="1" id="KW-1133">Transmembrane helix</keyword>
<keyword evidence="1" id="KW-0472">Membrane</keyword>
<protein>
    <recommendedName>
        <fullName evidence="4">DUF4239 domain-containing protein</fullName>
    </recommendedName>
</protein>
<keyword evidence="1" id="KW-0812">Transmembrane</keyword>
<comment type="caution">
    <text evidence="2">The sequence shown here is derived from an EMBL/GenBank/DDBJ whole genome shotgun (WGS) entry which is preliminary data.</text>
</comment>
<feature type="transmembrane region" description="Helical" evidence="1">
    <location>
        <begin position="103"/>
        <end position="123"/>
    </location>
</feature>
<organism evidence="2 3">
    <name type="scientific">Thauera phenylacetica B4P</name>
    <dbReference type="NCBI Taxonomy" id="1234382"/>
    <lineage>
        <taxon>Bacteria</taxon>
        <taxon>Pseudomonadati</taxon>
        <taxon>Pseudomonadota</taxon>
        <taxon>Betaproteobacteria</taxon>
        <taxon>Rhodocyclales</taxon>
        <taxon>Zoogloeaceae</taxon>
        <taxon>Thauera</taxon>
    </lineage>
</organism>
<sequence>AGYARASAAEWTELARRREAPEVLARADALLALLAAPAVADAAGTNVQALLLRKASDIRADHDLRVALSQTHVNPLKWLGMAFLGFLTLVSVAMAHLERPRAAFAAVLLFALAAAPTAAIVLIQGNPFQQPSSVTAAPIAAVAKALER</sequence>
<keyword evidence="3" id="KW-1185">Reference proteome</keyword>
<evidence type="ECO:0000256" key="1">
    <source>
        <dbReference type="SAM" id="Phobius"/>
    </source>
</evidence>
<evidence type="ECO:0000313" key="2">
    <source>
        <dbReference type="EMBL" id="ENO91936.1"/>
    </source>
</evidence>
<gene>
    <name evidence="2" type="ORF">C667_22279</name>
</gene>
<dbReference type="AlphaFoldDB" id="N6YCE0"/>
<feature type="transmembrane region" description="Helical" evidence="1">
    <location>
        <begin position="78"/>
        <end position="97"/>
    </location>
</feature>
<evidence type="ECO:0008006" key="4">
    <source>
        <dbReference type="Google" id="ProtNLM"/>
    </source>
</evidence>
<dbReference type="InterPro" id="IPR025333">
    <property type="entry name" value="DUF4239"/>
</dbReference>
<dbReference type="Proteomes" id="UP000013047">
    <property type="component" value="Unassembled WGS sequence"/>
</dbReference>
<proteinExistence type="predicted"/>
<evidence type="ECO:0000313" key="3">
    <source>
        <dbReference type="Proteomes" id="UP000013047"/>
    </source>
</evidence>
<accession>N6YCE0</accession>
<dbReference type="EMBL" id="AMXF01000362">
    <property type="protein sequence ID" value="ENO91936.1"/>
    <property type="molecule type" value="Genomic_DNA"/>
</dbReference>
<reference evidence="2 3" key="1">
    <citation type="submission" date="2012-09" db="EMBL/GenBank/DDBJ databases">
        <title>Draft Genome Sequences of 6 Strains from Genus Thauera.</title>
        <authorList>
            <person name="Liu B."/>
            <person name="Shapleigh J.P."/>
            <person name="Frostegard A.H."/>
        </authorList>
    </citation>
    <scope>NUCLEOTIDE SEQUENCE [LARGE SCALE GENOMIC DNA]</scope>
    <source>
        <strain evidence="2 3">B4P</strain>
    </source>
</reference>
<name>N6YCE0_9RHOO</name>